<dbReference type="EMBL" id="CP045798">
    <property type="protein sequence ID" value="QNB47473.1"/>
    <property type="molecule type" value="Genomic_DNA"/>
</dbReference>
<dbReference type="PANTHER" id="PTHR43553">
    <property type="entry name" value="HEAVY METAL TRANSPORTER"/>
    <property type="match status" value="1"/>
</dbReference>
<comment type="subcellular location">
    <subcellularLocation>
        <location evidence="1 8">Cell membrane</location>
        <topology evidence="1 8">Peripheral membrane protein</topology>
    </subcellularLocation>
</comment>
<evidence type="ECO:0000256" key="4">
    <source>
        <dbReference type="ARBA" id="ARBA00022741"/>
    </source>
</evidence>
<evidence type="ECO:0000256" key="2">
    <source>
        <dbReference type="ARBA" id="ARBA00022448"/>
    </source>
</evidence>
<accession>A0A7G6E5W9</accession>
<dbReference type="RefSeq" id="WP_034424929.1">
    <property type="nucleotide sequence ID" value="NZ_CP045798.1"/>
</dbReference>
<dbReference type="InterPro" id="IPR050095">
    <property type="entry name" value="ECF_ABC_transporter_ATP-bd"/>
</dbReference>
<evidence type="ECO:0000256" key="1">
    <source>
        <dbReference type="ARBA" id="ARBA00004202"/>
    </source>
</evidence>
<comment type="subunit">
    <text evidence="8">Forms a stable energy-coupling factor (ECF) transporter complex composed of 2 membrane-embedded substrate-binding proteins (S component), 2 ATP-binding proteins (A component) and 2 transmembrane proteins (T component).</text>
</comment>
<dbReference type="GO" id="GO:0016887">
    <property type="term" value="F:ATP hydrolysis activity"/>
    <property type="evidence" value="ECO:0007669"/>
    <property type="project" value="InterPro"/>
</dbReference>
<reference evidence="10 11" key="1">
    <citation type="journal article" date="2019" name="Front. Microbiol.">
        <title>Thermoanaerosceptrum fracticalcis gen. nov. sp. nov., a Novel Fumarate-Fermenting Microorganism From a Deep Fractured Carbonate Aquifer of the US Great Basin.</title>
        <authorList>
            <person name="Hamilton-Brehm S.D."/>
            <person name="Stewart L.E."/>
            <person name="Zavarin M."/>
            <person name="Caldwell M."/>
            <person name="Lawson P.A."/>
            <person name="Onstott T.C."/>
            <person name="Grzymski J."/>
            <person name="Neveux I."/>
            <person name="Lollar B.S."/>
            <person name="Russell C.E."/>
            <person name="Moser D.P."/>
        </authorList>
    </citation>
    <scope>NUCLEOTIDE SEQUENCE [LARGE SCALE GENOMIC DNA]</scope>
    <source>
        <strain evidence="10 11">DRI-13</strain>
    </source>
</reference>
<evidence type="ECO:0000256" key="8">
    <source>
        <dbReference type="RuleBase" id="RU365104"/>
    </source>
</evidence>
<dbReference type="GO" id="GO:0005524">
    <property type="term" value="F:ATP binding"/>
    <property type="evidence" value="ECO:0007669"/>
    <property type="project" value="UniProtKB-UniRule"/>
</dbReference>
<dbReference type="GO" id="GO:0042626">
    <property type="term" value="F:ATPase-coupled transmembrane transporter activity"/>
    <property type="evidence" value="ECO:0007669"/>
    <property type="project" value="TreeGrafter"/>
</dbReference>
<keyword evidence="6" id="KW-1278">Translocase</keyword>
<sequence>MSITLHEVYHTYQPNTPFEYHALRNISLEIKEGEFVGIIGHTGSGKSTLVQHFNGLLKATQGRVLIDGVDISGKEVKLKEIRQKVGLVFQYPEHQLFEETVAADIAFGPKNLGLSPDKIVKRVKKAMAMVKLDYERYKDSSPFVLSGGEKRRVAIAGVLAMEPKYLVLDEPTAGLDPKGRDEILAQIADLHREAGLTVVLVSHSMDDVARLASRLIVMHQGEVVYNNHPRQVFSENNRLKKIGLDIPTVTKLMIALKEKGWPVRTDILTIEEAKGEILKAVKGGKPHA</sequence>
<dbReference type="Proteomes" id="UP000515847">
    <property type="component" value="Chromosome"/>
</dbReference>
<keyword evidence="7 8" id="KW-0472">Membrane</keyword>
<evidence type="ECO:0000313" key="10">
    <source>
        <dbReference type="EMBL" id="QNB47473.1"/>
    </source>
</evidence>
<dbReference type="InterPro" id="IPR027417">
    <property type="entry name" value="P-loop_NTPase"/>
</dbReference>
<dbReference type="PROSITE" id="PS00211">
    <property type="entry name" value="ABC_TRANSPORTER_1"/>
    <property type="match status" value="1"/>
</dbReference>
<keyword evidence="4 8" id="KW-0547">Nucleotide-binding</keyword>
<dbReference type="EC" id="7.-.-.-" evidence="8"/>
<gene>
    <name evidence="10" type="ORF">BR63_14985</name>
</gene>
<dbReference type="KEGG" id="tfr:BR63_14985"/>
<feature type="domain" description="ABC transporter" evidence="9">
    <location>
        <begin position="3"/>
        <end position="245"/>
    </location>
</feature>
<comment type="similarity">
    <text evidence="8">Belongs to the ABC transporter superfamily. Energy-coupling factor EcfA family.</text>
</comment>
<dbReference type="CDD" id="cd03225">
    <property type="entry name" value="ABC_cobalt_CbiO_domain1"/>
    <property type="match status" value="1"/>
</dbReference>
<dbReference type="NCBIfam" id="NF010158">
    <property type="entry name" value="PRK13637.1"/>
    <property type="match status" value="1"/>
</dbReference>
<evidence type="ECO:0000256" key="6">
    <source>
        <dbReference type="ARBA" id="ARBA00022967"/>
    </source>
</evidence>
<dbReference type="InterPro" id="IPR003439">
    <property type="entry name" value="ABC_transporter-like_ATP-bd"/>
</dbReference>
<dbReference type="AlphaFoldDB" id="A0A7G6E5W9"/>
<protein>
    <recommendedName>
        <fullName evidence="8">Energy-coupling factor transporter ATP-binding protein EcfA2</fullName>
        <ecNumber evidence="8">7.-.-.-</ecNumber>
    </recommendedName>
</protein>
<evidence type="ECO:0000259" key="9">
    <source>
        <dbReference type="PROSITE" id="PS50893"/>
    </source>
</evidence>
<comment type="function">
    <text evidence="8">ATP-binding (A) component of a common energy-coupling factor (ECF) ABC-transporter complex.</text>
</comment>
<dbReference type="InterPro" id="IPR030946">
    <property type="entry name" value="EcfA2"/>
</dbReference>
<evidence type="ECO:0000256" key="7">
    <source>
        <dbReference type="ARBA" id="ARBA00023136"/>
    </source>
</evidence>
<name>A0A7G6E5W9_THEFR</name>
<dbReference type="InterPro" id="IPR015856">
    <property type="entry name" value="ABC_transpr_CbiO/EcfA_su"/>
</dbReference>
<proteinExistence type="inferred from homology"/>
<keyword evidence="11" id="KW-1185">Reference proteome</keyword>
<evidence type="ECO:0000313" key="11">
    <source>
        <dbReference type="Proteomes" id="UP000515847"/>
    </source>
</evidence>
<dbReference type="GO" id="GO:0043190">
    <property type="term" value="C:ATP-binding cassette (ABC) transporter complex"/>
    <property type="evidence" value="ECO:0007669"/>
    <property type="project" value="TreeGrafter"/>
</dbReference>
<keyword evidence="3 8" id="KW-1003">Cell membrane</keyword>
<dbReference type="InterPro" id="IPR017871">
    <property type="entry name" value="ABC_transporter-like_CS"/>
</dbReference>
<keyword evidence="5 8" id="KW-0067">ATP-binding</keyword>
<organism evidence="10 11">
    <name type="scientific">Thermanaerosceptrum fracticalcis</name>
    <dbReference type="NCBI Taxonomy" id="1712410"/>
    <lineage>
        <taxon>Bacteria</taxon>
        <taxon>Bacillati</taxon>
        <taxon>Bacillota</taxon>
        <taxon>Clostridia</taxon>
        <taxon>Eubacteriales</taxon>
        <taxon>Peptococcaceae</taxon>
        <taxon>Thermanaerosceptrum</taxon>
    </lineage>
</organism>
<dbReference type="PANTHER" id="PTHR43553:SF27">
    <property type="entry name" value="ENERGY-COUPLING FACTOR TRANSPORTER ATP-BINDING PROTEIN ECFA2"/>
    <property type="match status" value="1"/>
</dbReference>
<dbReference type="FunFam" id="3.40.50.300:FF:000224">
    <property type="entry name" value="Energy-coupling factor transporter ATP-binding protein EcfA"/>
    <property type="match status" value="1"/>
</dbReference>
<dbReference type="SMART" id="SM00382">
    <property type="entry name" value="AAA"/>
    <property type="match status" value="1"/>
</dbReference>
<dbReference type="Gene3D" id="3.40.50.300">
    <property type="entry name" value="P-loop containing nucleotide triphosphate hydrolases"/>
    <property type="match status" value="1"/>
</dbReference>
<dbReference type="InterPro" id="IPR003593">
    <property type="entry name" value="AAA+_ATPase"/>
</dbReference>
<keyword evidence="2 8" id="KW-0813">Transport</keyword>
<dbReference type="Pfam" id="PF00005">
    <property type="entry name" value="ABC_tran"/>
    <property type="match status" value="1"/>
</dbReference>
<dbReference type="PROSITE" id="PS50893">
    <property type="entry name" value="ABC_TRANSPORTER_2"/>
    <property type="match status" value="1"/>
</dbReference>
<evidence type="ECO:0000256" key="5">
    <source>
        <dbReference type="ARBA" id="ARBA00022840"/>
    </source>
</evidence>
<evidence type="ECO:0000256" key="3">
    <source>
        <dbReference type="ARBA" id="ARBA00022475"/>
    </source>
</evidence>
<dbReference type="NCBIfam" id="TIGR04521">
    <property type="entry name" value="ECF_ATPase_2"/>
    <property type="match status" value="1"/>
</dbReference>
<dbReference type="OrthoDB" id="9784332at2"/>
<dbReference type="SUPFAM" id="SSF52540">
    <property type="entry name" value="P-loop containing nucleoside triphosphate hydrolases"/>
    <property type="match status" value="1"/>
</dbReference>